<dbReference type="EMBL" id="VZOK01000004">
    <property type="protein sequence ID" value="KAB0640629.1"/>
    <property type="molecule type" value="Genomic_DNA"/>
</dbReference>
<evidence type="ECO:0000256" key="1">
    <source>
        <dbReference type="SAM" id="MobiDB-lite"/>
    </source>
</evidence>
<evidence type="ECO:0000313" key="3">
    <source>
        <dbReference type="Proteomes" id="UP000473470"/>
    </source>
</evidence>
<proteinExistence type="predicted"/>
<sequence>MGAMKEMAGQTAQAKIYSGFQDGISVIPDPENARYVIEAPNDYDVNFVFRGKNKDGSKFAEELQTNDKKKTMFAVGLDSLSSEENIKNFNFKVRDARTAFARKQREIQSIADHKELLLSQMSIDKGVTNPTVVLKWGVPTTTLKDENEQPILQDGKTIKVPDRIGGEVLGYIKGQDGKLTNEQGTYFVLFGDIKGQDNIRYLRAIPTNNLLQAGEFAKRDEVITEKFPVGSRRYVEFDEKWKAKKIKEYKPQSKENKELAQEEFAKAEERLKQLSDQAKVPENKTEQAIEKISTKAPKTATKSKSKTASKDKEFDDIPF</sequence>
<feature type="compositionally biased region" description="Basic and acidic residues" evidence="1">
    <location>
        <begin position="270"/>
        <end position="293"/>
    </location>
</feature>
<dbReference type="RefSeq" id="WP_150998296.1">
    <property type="nucleotide sequence ID" value="NZ_CABVPM010000001.1"/>
</dbReference>
<gene>
    <name evidence="2" type="ORF">F7R25_03805</name>
</gene>
<accession>A0A6L3N3P5</accession>
<dbReference type="Proteomes" id="UP000473470">
    <property type="component" value="Unassembled WGS sequence"/>
</dbReference>
<protein>
    <submittedName>
        <fullName evidence="2">Uncharacterized protein</fullName>
    </submittedName>
</protein>
<organism evidence="2 3">
    <name type="scientific">Burkholderia stagnalis</name>
    <dbReference type="NCBI Taxonomy" id="1503054"/>
    <lineage>
        <taxon>Bacteria</taxon>
        <taxon>Pseudomonadati</taxon>
        <taxon>Pseudomonadota</taxon>
        <taxon>Betaproteobacteria</taxon>
        <taxon>Burkholderiales</taxon>
        <taxon>Burkholderiaceae</taxon>
        <taxon>Burkholderia</taxon>
        <taxon>Burkholderia cepacia complex</taxon>
    </lineage>
</organism>
<feature type="compositionally biased region" description="Basic and acidic residues" evidence="1">
    <location>
        <begin position="308"/>
        <end position="319"/>
    </location>
</feature>
<comment type="caution">
    <text evidence="2">The sequence shown here is derived from an EMBL/GenBank/DDBJ whole genome shotgun (WGS) entry which is preliminary data.</text>
</comment>
<name>A0A6L3N3P5_9BURK</name>
<feature type="region of interest" description="Disordered" evidence="1">
    <location>
        <begin position="270"/>
        <end position="319"/>
    </location>
</feature>
<reference evidence="2 3" key="1">
    <citation type="submission" date="2019-09" db="EMBL/GenBank/DDBJ databases">
        <title>Draft genome sequences of 48 bacterial type strains from the CCUG.</title>
        <authorList>
            <person name="Tunovic T."/>
            <person name="Pineiro-Iglesias B."/>
            <person name="Unosson C."/>
            <person name="Inganas E."/>
            <person name="Ohlen M."/>
            <person name="Cardew S."/>
            <person name="Jensie-Markopoulos S."/>
            <person name="Salva-Serra F."/>
            <person name="Jaen-Luchoro D."/>
            <person name="Karlsson R."/>
            <person name="Svensson-Stadler L."/>
            <person name="Chun J."/>
            <person name="Moore E."/>
        </authorList>
    </citation>
    <scope>NUCLEOTIDE SEQUENCE [LARGE SCALE GENOMIC DNA]</scope>
    <source>
        <strain evidence="2 3">CCUG 65686</strain>
    </source>
</reference>
<evidence type="ECO:0000313" key="2">
    <source>
        <dbReference type="EMBL" id="KAB0640629.1"/>
    </source>
</evidence>
<dbReference type="AlphaFoldDB" id="A0A6L3N3P5"/>